<dbReference type="InterPro" id="IPR053175">
    <property type="entry name" value="DHMBA_Reg_Transcription_Factor"/>
</dbReference>
<reference evidence="2" key="1">
    <citation type="submission" date="2020-01" db="EMBL/GenBank/DDBJ databases">
        <title>Identification and distribution of gene clusters putatively required for synthesis of sphingolipid metabolism inhibitors in phylogenetically diverse species of the filamentous fungus Fusarium.</title>
        <authorList>
            <person name="Kim H.-S."/>
            <person name="Busman M."/>
            <person name="Brown D.W."/>
            <person name="Divon H."/>
            <person name="Uhlig S."/>
            <person name="Proctor R.H."/>
        </authorList>
    </citation>
    <scope>NUCLEOTIDE SEQUENCE</scope>
    <source>
        <strain evidence="2">NRRL 53441</strain>
    </source>
</reference>
<dbReference type="AlphaFoldDB" id="A0A8H4NUJ4"/>
<name>A0A8H4NUJ4_9HYPO</name>
<dbReference type="PANTHER" id="PTHR38791">
    <property type="entry name" value="ZN(II)2CYS6 TRANSCRIPTION FACTOR (EUROFUNG)-RELATED-RELATED"/>
    <property type="match status" value="1"/>
</dbReference>
<gene>
    <name evidence="2" type="ORF">F53441_8337</name>
</gene>
<keyword evidence="3" id="KW-1185">Reference proteome</keyword>
<comment type="caution">
    <text evidence="2">The sequence shown here is derived from an EMBL/GenBank/DDBJ whole genome shotgun (WGS) entry which is preliminary data.</text>
</comment>
<keyword evidence="1" id="KW-0539">Nucleus</keyword>
<dbReference type="OrthoDB" id="4220372at2759"/>
<dbReference type="Pfam" id="PF11951">
    <property type="entry name" value="Fungal_trans_2"/>
    <property type="match status" value="1"/>
</dbReference>
<dbReference type="InterPro" id="IPR021858">
    <property type="entry name" value="Fun_TF"/>
</dbReference>
<evidence type="ECO:0000256" key="1">
    <source>
        <dbReference type="ARBA" id="ARBA00023242"/>
    </source>
</evidence>
<organism evidence="2 3">
    <name type="scientific">Fusarium austroafricanum</name>
    <dbReference type="NCBI Taxonomy" id="2364996"/>
    <lineage>
        <taxon>Eukaryota</taxon>
        <taxon>Fungi</taxon>
        <taxon>Dikarya</taxon>
        <taxon>Ascomycota</taxon>
        <taxon>Pezizomycotina</taxon>
        <taxon>Sordariomycetes</taxon>
        <taxon>Hypocreomycetidae</taxon>
        <taxon>Hypocreales</taxon>
        <taxon>Nectriaceae</taxon>
        <taxon>Fusarium</taxon>
        <taxon>Fusarium concolor species complex</taxon>
    </lineage>
</organism>
<accession>A0A8H4NUJ4</accession>
<protein>
    <submittedName>
        <fullName evidence="2">Uncharacterized protein</fullName>
    </submittedName>
</protein>
<evidence type="ECO:0000313" key="2">
    <source>
        <dbReference type="EMBL" id="KAF4448230.1"/>
    </source>
</evidence>
<proteinExistence type="predicted"/>
<sequence>MGQTCPGYRDQLNLLFRDETTKTREKIKQKQFYDQKTQRRMKNAVTPFMTVHRPLLASKDTIAICNFYHSTTENLSDEDPTMYLQQQLPNLHSTSSQGSVLHLALEAVSYAASMKIMPEANHLSQNRYLKAVRVLREAIHNEKHNSDETLYGILLLCGYETMTGQSCMPSAWGAHVDGAQALMKLRANNLDTPLSRGMFAFIRRNVVMSQMQTCQPVEKFFTQNVACEDPESRLISLAANIPALQHQASHIGHLEKNAIEKSAYNVNELDLKLSAWARNVPPSWSYATALNINDAHLYAPRVVHRYSHFYIARVWNFYRISRLILQSIQLRLPGTDTRETENRIAGLVDDICATVPYLLGHNLSKMKLHFTDKQVPPVVKSSAVKGNRDTGRLSLIWPLYVASSASSIPLAQRDWMRSQLQLLTEDGIPLAKSVCGAESQILLGRPEIFRFDCV</sequence>
<dbReference type="Proteomes" id="UP000605986">
    <property type="component" value="Unassembled WGS sequence"/>
</dbReference>
<dbReference type="EMBL" id="JAADJG010000352">
    <property type="protein sequence ID" value="KAF4448230.1"/>
    <property type="molecule type" value="Genomic_DNA"/>
</dbReference>
<evidence type="ECO:0000313" key="3">
    <source>
        <dbReference type="Proteomes" id="UP000605986"/>
    </source>
</evidence>